<dbReference type="SUPFAM" id="SSF56300">
    <property type="entry name" value="Metallo-dependent phosphatases"/>
    <property type="match status" value="1"/>
</dbReference>
<dbReference type="GO" id="GO:0071555">
    <property type="term" value="P:cell wall organization"/>
    <property type="evidence" value="ECO:0007669"/>
    <property type="project" value="UniProtKB-KW"/>
</dbReference>
<comment type="similarity">
    <text evidence="2 10">Belongs to the peptidase S11 family.</text>
</comment>
<sequence length="628" mass="70859">MKYNINQKIKLAFWIISAVIIGIFFSSLIFKNIKYEKIINPSENIAIAIESLTSQETTPKYFYFIKDQNKKPKVSASAYLVGDLDTGEIILTKNQEKEFPLASVSKLMTAYVATELMDENNIAQVSKKALSTYGENGNFKIGEKIKISDLIYPLLLESSNDAAEIIAEYFDRDTFIKKMNQAVEKIELSKTFFDDPSGLSEKNKSTVFDMFKLAGYLNQKNPDLFKTTTNRSYSNKKHNWFSNNQFLREEGYLGGKSGYTDPALQTVISLFSVPLSETGTRNIAITLLQSKDRYKDVESILKYLNKNIYYGGEADANTLWVKEKAGIPEIKDPDFVTLLFGGDIMLDRGVKNSVNKNFNKDYLALFEKLNILKKSDITFANLEGPASDLGKDMRNLYSFRMDSSIIPALKGAGFSVVSIANNHVGDWGREAYADTLMRLKENEISYTGGGINANEVETPVIIEKYGIKIGYLGFSDVGPVWMKATEDQAGILLASNPRFDEIIQNASKQVDHLIISFHFGDEYKTKHNTRQEYLAHKAIDAGAKIVIGHHPHVIEDIEVYKNGFIAYSLGNFIFDQGFSTNTMEGMLLEMKLNKLGEITIKKNIVKLNKFFQPDKVIIGKEEKIIFKK</sequence>
<evidence type="ECO:0000256" key="1">
    <source>
        <dbReference type="ARBA" id="ARBA00005662"/>
    </source>
</evidence>
<evidence type="ECO:0000256" key="8">
    <source>
        <dbReference type="PIRSR" id="PIRSR618044-1"/>
    </source>
</evidence>
<dbReference type="InterPro" id="IPR018044">
    <property type="entry name" value="Peptidase_S11"/>
</dbReference>
<keyword evidence="11" id="KW-0472">Membrane</keyword>
<evidence type="ECO:0000256" key="9">
    <source>
        <dbReference type="PIRSR" id="PIRSR618044-2"/>
    </source>
</evidence>
<keyword evidence="11" id="KW-0812">Transmembrane</keyword>
<dbReference type="SUPFAM" id="SSF56601">
    <property type="entry name" value="beta-lactamase/transpeptidase-like"/>
    <property type="match status" value="1"/>
</dbReference>
<organism evidence="13 14">
    <name type="scientific">Candidatus Nomurabacteria bacterium CG22_combo_CG10-13_8_21_14_all_32_8</name>
    <dbReference type="NCBI Taxonomy" id="1974732"/>
    <lineage>
        <taxon>Bacteria</taxon>
        <taxon>Candidatus Nomuraibacteriota</taxon>
    </lineage>
</organism>
<dbReference type="InterPro" id="IPR029052">
    <property type="entry name" value="Metallo-depent_PP-like"/>
</dbReference>
<dbReference type="PANTHER" id="PTHR33393:SF12">
    <property type="entry name" value="CAPSULE BIOSYNTHESIS PROTEIN CAPA"/>
    <property type="match status" value="1"/>
</dbReference>
<dbReference type="Pfam" id="PF09587">
    <property type="entry name" value="PGA_cap"/>
    <property type="match status" value="1"/>
</dbReference>
<dbReference type="GO" id="GO:0009252">
    <property type="term" value="P:peptidoglycan biosynthetic process"/>
    <property type="evidence" value="ECO:0007669"/>
    <property type="project" value="UniProtKB-KW"/>
</dbReference>
<dbReference type="InterPro" id="IPR001967">
    <property type="entry name" value="Peptidase_S11_N"/>
</dbReference>
<dbReference type="PRINTS" id="PR00725">
    <property type="entry name" value="DADACBPTASE1"/>
</dbReference>
<keyword evidence="7" id="KW-0961">Cell wall biogenesis/degradation</keyword>
<keyword evidence="6" id="KW-0573">Peptidoglycan synthesis</keyword>
<dbReference type="Pfam" id="PF00768">
    <property type="entry name" value="Peptidase_S11"/>
    <property type="match status" value="1"/>
</dbReference>
<evidence type="ECO:0000256" key="2">
    <source>
        <dbReference type="ARBA" id="ARBA00007164"/>
    </source>
</evidence>
<dbReference type="InterPro" id="IPR052169">
    <property type="entry name" value="CW_Biosynth-Accessory"/>
</dbReference>
<dbReference type="InterPro" id="IPR012338">
    <property type="entry name" value="Beta-lactam/transpept-like"/>
</dbReference>
<dbReference type="Gene3D" id="3.40.710.10">
    <property type="entry name" value="DD-peptidase/beta-lactamase superfamily"/>
    <property type="match status" value="1"/>
</dbReference>
<evidence type="ECO:0000256" key="3">
    <source>
        <dbReference type="ARBA" id="ARBA00022729"/>
    </source>
</evidence>
<accession>A0A2H0CHF4</accession>
<evidence type="ECO:0000259" key="12">
    <source>
        <dbReference type="SMART" id="SM00854"/>
    </source>
</evidence>
<dbReference type="PANTHER" id="PTHR33393">
    <property type="entry name" value="POLYGLUTAMINE SYNTHESIS ACCESSORY PROTEIN RV0574C-RELATED"/>
    <property type="match status" value="1"/>
</dbReference>
<evidence type="ECO:0000313" key="14">
    <source>
        <dbReference type="Proteomes" id="UP000229176"/>
    </source>
</evidence>
<reference evidence="13 14" key="1">
    <citation type="submission" date="2017-09" db="EMBL/GenBank/DDBJ databases">
        <title>Depth-based differentiation of microbial function through sediment-hosted aquifers and enrichment of novel symbionts in the deep terrestrial subsurface.</title>
        <authorList>
            <person name="Probst A.J."/>
            <person name="Ladd B."/>
            <person name="Jarett J.K."/>
            <person name="Geller-Mcgrath D.E."/>
            <person name="Sieber C.M."/>
            <person name="Emerson J.B."/>
            <person name="Anantharaman K."/>
            <person name="Thomas B.C."/>
            <person name="Malmstrom R."/>
            <person name="Stieglmeier M."/>
            <person name="Klingl A."/>
            <person name="Woyke T."/>
            <person name="Ryan C.M."/>
            <person name="Banfield J.F."/>
        </authorList>
    </citation>
    <scope>NUCLEOTIDE SEQUENCE [LARGE SCALE GENOMIC DNA]</scope>
    <source>
        <strain evidence="13">CG22_combo_CG10-13_8_21_14_all_32_8</strain>
    </source>
</reference>
<feature type="transmembrane region" description="Helical" evidence="11">
    <location>
        <begin position="12"/>
        <end position="30"/>
    </location>
</feature>
<dbReference type="SMART" id="SM00854">
    <property type="entry name" value="PGA_cap"/>
    <property type="match status" value="1"/>
</dbReference>
<feature type="active site" description="Proton acceptor" evidence="8">
    <location>
        <position position="106"/>
    </location>
</feature>
<evidence type="ECO:0000256" key="6">
    <source>
        <dbReference type="ARBA" id="ARBA00022984"/>
    </source>
</evidence>
<evidence type="ECO:0000256" key="7">
    <source>
        <dbReference type="ARBA" id="ARBA00023316"/>
    </source>
</evidence>
<evidence type="ECO:0000256" key="10">
    <source>
        <dbReference type="RuleBase" id="RU004016"/>
    </source>
</evidence>
<dbReference type="InterPro" id="IPR019079">
    <property type="entry name" value="Capsule_synth_CapA"/>
</dbReference>
<proteinExistence type="inferred from homology"/>
<keyword evidence="4" id="KW-0378">Hydrolase</keyword>
<feature type="binding site" evidence="9">
    <location>
        <position position="256"/>
    </location>
    <ligand>
        <name>substrate</name>
    </ligand>
</feature>
<dbReference type="GO" id="GO:0006508">
    <property type="term" value="P:proteolysis"/>
    <property type="evidence" value="ECO:0007669"/>
    <property type="project" value="InterPro"/>
</dbReference>
<dbReference type="GO" id="GO:0008360">
    <property type="term" value="P:regulation of cell shape"/>
    <property type="evidence" value="ECO:0007669"/>
    <property type="project" value="UniProtKB-KW"/>
</dbReference>
<feature type="active site" evidence="8">
    <location>
        <position position="158"/>
    </location>
</feature>
<evidence type="ECO:0000256" key="4">
    <source>
        <dbReference type="ARBA" id="ARBA00022801"/>
    </source>
</evidence>
<comment type="caution">
    <text evidence="13">The sequence shown here is derived from an EMBL/GenBank/DDBJ whole genome shotgun (WGS) entry which is preliminary data.</text>
</comment>
<dbReference type="Proteomes" id="UP000229176">
    <property type="component" value="Unassembled WGS sequence"/>
</dbReference>
<dbReference type="EMBL" id="PCTI01000050">
    <property type="protein sequence ID" value="PIP68780.1"/>
    <property type="molecule type" value="Genomic_DNA"/>
</dbReference>
<evidence type="ECO:0000256" key="11">
    <source>
        <dbReference type="SAM" id="Phobius"/>
    </source>
</evidence>
<keyword evidence="3" id="KW-0732">Signal</keyword>
<keyword evidence="5" id="KW-0133">Cell shape</keyword>
<evidence type="ECO:0000256" key="5">
    <source>
        <dbReference type="ARBA" id="ARBA00022960"/>
    </source>
</evidence>
<dbReference type="CDD" id="cd07381">
    <property type="entry name" value="MPP_CapA"/>
    <property type="match status" value="1"/>
</dbReference>
<comment type="similarity">
    <text evidence="1">Belongs to the CapA family.</text>
</comment>
<evidence type="ECO:0000313" key="13">
    <source>
        <dbReference type="EMBL" id="PIP68780.1"/>
    </source>
</evidence>
<feature type="active site" description="Acyl-ester intermediate" evidence="8">
    <location>
        <position position="103"/>
    </location>
</feature>
<dbReference type="AlphaFoldDB" id="A0A2H0CHF4"/>
<feature type="domain" description="Capsule synthesis protein CapA" evidence="12">
    <location>
        <begin position="337"/>
        <end position="576"/>
    </location>
</feature>
<protein>
    <recommendedName>
        <fullName evidence="12">Capsule synthesis protein CapA domain-containing protein</fullName>
    </recommendedName>
</protein>
<keyword evidence="11" id="KW-1133">Transmembrane helix</keyword>
<dbReference type="GO" id="GO:0009002">
    <property type="term" value="F:serine-type D-Ala-D-Ala carboxypeptidase activity"/>
    <property type="evidence" value="ECO:0007669"/>
    <property type="project" value="InterPro"/>
</dbReference>
<gene>
    <name evidence="13" type="ORF">COW91_02980</name>
</gene>
<name>A0A2H0CHF4_9BACT</name>